<evidence type="ECO:0000313" key="2">
    <source>
        <dbReference type="EMBL" id="KAF8785581.1"/>
    </source>
</evidence>
<name>A0A8T0F405_ARGBR</name>
<organism evidence="2 3">
    <name type="scientific">Argiope bruennichi</name>
    <name type="common">Wasp spider</name>
    <name type="synonym">Aranea bruennichi</name>
    <dbReference type="NCBI Taxonomy" id="94029"/>
    <lineage>
        <taxon>Eukaryota</taxon>
        <taxon>Metazoa</taxon>
        <taxon>Ecdysozoa</taxon>
        <taxon>Arthropoda</taxon>
        <taxon>Chelicerata</taxon>
        <taxon>Arachnida</taxon>
        <taxon>Araneae</taxon>
        <taxon>Araneomorphae</taxon>
        <taxon>Entelegynae</taxon>
        <taxon>Araneoidea</taxon>
        <taxon>Araneidae</taxon>
        <taxon>Argiope</taxon>
    </lineage>
</organism>
<reference evidence="2" key="1">
    <citation type="journal article" date="2020" name="bioRxiv">
        <title>Chromosome-level reference genome of the European wasp spider Argiope bruennichi: a resource for studies on range expansion and evolutionary adaptation.</title>
        <authorList>
            <person name="Sheffer M.M."/>
            <person name="Hoppe A."/>
            <person name="Krehenwinkel H."/>
            <person name="Uhl G."/>
            <person name="Kuss A.W."/>
            <person name="Jensen L."/>
            <person name="Jensen C."/>
            <person name="Gillespie R.G."/>
            <person name="Hoff K.J."/>
            <person name="Prost S."/>
        </authorList>
    </citation>
    <scope>NUCLEOTIDE SEQUENCE</scope>
</reference>
<sequence>MPSYASLSTVCNSLRLLPHVHPKSLSCHTRTSLHLPWPPVPATTLILTCLARLPTLFLYFTSSSPRVACLFRPRPAPLTSSRYSLSITSTPSCLSAHVPFRPSLALEPPYGSPRSLGYYPFRSVVVWLSLSRTSDLVRVLYSPPLQFCSPRLYVVQSSLPPLSPSSLPISQVTFSLSLLSRSRVLASLLLLILSLRLDASSILLLPRLLDSPHPNSSLVSPYIPSTLRRPFRPDHVIPSPPSPSHARHPPTGSAPSPFPPPFMLSRPPPLVLNPSCPRGFSRPRSLGRRRPFFRPSYVLLSPLFPARFHVTLFSILYTRFFASLTLDLESPPVSSVVPPLPPRAGQHLSITATILVRHPTPSQNVPAPTLLSATSPSLSTGTPFDPPVWPSSSMPTCWLLLPSSPFPSPPPPSPRHQCIFTSQRLLHAYLIDPLSSRPLCRLHLGRHPSRGTLSPDSEFPSHSPE</sequence>
<dbReference type="AlphaFoldDB" id="A0A8T0F405"/>
<comment type="caution">
    <text evidence="2">The sequence shown here is derived from an EMBL/GenBank/DDBJ whole genome shotgun (WGS) entry which is preliminary data.</text>
</comment>
<keyword evidence="3" id="KW-1185">Reference proteome</keyword>
<feature type="region of interest" description="Disordered" evidence="1">
    <location>
        <begin position="234"/>
        <end position="259"/>
    </location>
</feature>
<accession>A0A8T0F405</accession>
<protein>
    <submittedName>
        <fullName evidence="2">Uncharacterized protein</fullName>
    </submittedName>
</protein>
<proteinExistence type="predicted"/>
<gene>
    <name evidence="2" type="ORF">HNY73_011099</name>
</gene>
<reference evidence="2" key="2">
    <citation type="submission" date="2020-06" db="EMBL/GenBank/DDBJ databases">
        <authorList>
            <person name="Sheffer M."/>
        </authorList>
    </citation>
    <scope>NUCLEOTIDE SEQUENCE</scope>
</reference>
<dbReference type="Proteomes" id="UP000807504">
    <property type="component" value="Unassembled WGS sequence"/>
</dbReference>
<feature type="region of interest" description="Disordered" evidence="1">
    <location>
        <begin position="446"/>
        <end position="465"/>
    </location>
</feature>
<evidence type="ECO:0000313" key="3">
    <source>
        <dbReference type="Proteomes" id="UP000807504"/>
    </source>
</evidence>
<dbReference type="EMBL" id="JABXBU010000030">
    <property type="protein sequence ID" value="KAF8785581.1"/>
    <property type="molecule type" value="Genomic_DNA"/>
</dbReference>
<evidence type="ECO:0000256" key="1">
    <source>
        <dbReference type="SAM" id="MobiDB-lite"/>
    </source>
</evidence>